<protein>
    <submittedName>
        <fullName evidence="1">Uncharacterized protein</fullName>
    </submittedName>
</protein>
<organism evidence="1 2">
    <name type="scientific">Acinetobacter modestus</name>
    <dbReference type="NCBI Taxonomy" id="1776740"/>
    <lineage>
        <taxon>Bacteria</taxon>
        <taxon>Pseudomonadati</taxon>
        <taxon>Pseudomonadota</taxon>
        <taxon>Gammaproteobacteria</taxon>
        <taxon>Moraxellales</taxon>
        <taxon>Moraxellaceae</taxon>
        <taxon>Acinetobacter</taxon>
    </lineage>
</organism>
<dbReference type="AlphaFoldDB" id="N9NID8"/>
<sequence>MRQIKSRIRMVWDGKSKIKDDLLLWHINAYFRFKSSNGEKSAFFLKFKKQKITQAKLYCK</sequence>
<proteinExistence type="predicted"/>
<comment type="caution">
    <text evidence="1">The sequence shown here is derived from an EMBL/GenBank/DDBJ whole genome shotgun (WGS) entry which is preliminary data.</text>
</comment>
<reference evidence="1 2" key="1">
    <citation type="submission" date="2013-02" db="EMBL/GenBank/DDBJ databases">
        <title>The Genome Sequence of Acinetobacter sp. ANC 3862.</title>
        <authorList>
            <consortium name="The Broad Institute Genome Sequencing Platform"/>
            <consortium name="The Broad Institute Genome Sequencing Center for Infectious Disease"/>
            <person name="Cerqueira G."/>
            <person name="Feldgarden M."/>
            <person name="Courvalin P."/>
            <person name="Perichon B."/>
            <person name="Grillot-Courvalin C."/>
            <person name="Clermont D."/>
            <person name="Rocha E."/>
            <person name="Yoon E.-J."/>
            <person name="Nemec A."/>
            <person name="Walker B."/>
            <person name="Young S.K."/>
            <person name="Zeng Q."/>
            <person name="Gargeya S."/>
            <person name="Fitzgerald M."/>
            <person name="Haas B."/>
            <person name="Abouelleil A."/>
            <person name="Alvarado L."/>
            <person name="Arachchi H.M."/>
            <person name="Berlin A.M."/>
            <person name="Chapman S.B."/>
            <person name="Dewar J."/>
            <person name="Goldberg J."/>
            <person name="Griggs A."/>
            <person name="Gujja S."/>
            <person name="Hansen M."/>
            <person name="Howarth C."/>
            <person name="Imamovic A."/>
            <person name="Larimer J."/>
            <person name="McCowan C."/>
            <person name="Murphy C."/>
            <person name="Neiman D."/>
            <person name="Pearson M."/>
            <person name="Priest M."/>
            <person name="Roberts A."/>
            <person name="Saif S."/>
            <person name="Shea T."/>
            <person name="Sisk P."/>
            <person name="Sykes S."/>
            <person name="Wortman J."/>
            <person name="Nusbaum C."/>
            <person name="Birren B."/>
        </authorList>
    </citation>
    <scope>NUCLEOTIDE SEQUENCE [LARGE SCALE GENOMIC DNA]</scope>
    <source>
        <strain evidence="1 2">ANC 3862</strain>
    </source>
</reference>
<dbReference type="Proteomes" id="UP000013248">
    <property type="component" value="Unassembled WGS sequence"/>
</dbReference>
<dbReference type="PATRIC" id="fig|1217705.3.peg.1444"/>
<dbReference type="STRING" id="1217705.F900_01500"/>
<evidence type="ECO:0000313" key="2">
    <source>
        <dbReference type="Proteomes" id="UP000013248"/>
    </source>
</evidence>
<gene>
    <name evidence="1" type="ORF">F900_01500</name>
</gene>
<dbReference type="HOGENOM" id="CLU_2930595_0_0_6"/>
<evidence type="ECO:0000313" key="1">
    <source>
        <dbReference type="EMBL" id="ENX01740.1"/>
    </source>
</evidence>
<name>N9NID8_9GAMM</name>
<dbReference type="EMBL" id="APRP01000016">
    <property type="protein sequence ID" value="ENX01740.1"/>
    <property type="molecule type" value="Genomic_DNA"/>
</dbReference>
<accession>N9NID8</accession>